<dbReference type="SUPFAM" id="SSF54862">
    <property type="entry name" value="4Fe-4S ferredoxins"/>
    <property type="match status" value="1"/>
</dbReference>
<dbReference type="Gene3D" id="2.60.40.4070">
    <property type="match status" value="1"/>
</dbReference>
<organism evidence="4 5">
    <name type="scientific">Geodia barretti</name>
    <name type="common">Barrett's horny sponge</name>
    <dbReference type="NCBI Taxonomy" id="519541"/>
    <lineage>
        <taxon>Eukaryota</taxon>
        <taxon>Metazoa</taxon>
        <taxon>Porifera</taxon>
        <taxon>Demospongiae</taxon>
        <taxon>Heteroscleromorpha</taxon>
        <taxon>Tetractinellida</taxon>
        <taxon>Astrophorina</taxon>
        <taxon>Geodiidae</taxon>
        <taxon>Geodia</taxon>
    </lineage>
</organism>
<dbReference type="InterPro" id="IPR026444">
    <property type="entry name" value="Secre_tail"/>
</dbReference>
<dbReference type="Pfam" id="PF22117">
    <property type="entry name" value="Fer4_Nqo3"/>
    <property type="match status" value="1"/>
</dbReference>
<dbReference type="SUPFAM" id="SSF54292">
    <property type="entry name" value="2Fe-2S ferredoxin-like"/>
    <property type="match status" value="1"/>
</dbReference>
<proteinExistence type="predicted"/>
<reference evidence="4" key="1">
    <citation type="submission" date="2023-03" db="EMBL/GenBank/DDBJ databases">
        <authorList>
            <person name="Steffen K."/>
            <person name="Cardenas P."/>
        </authorList>
    </citation>
    <scope>NUCLEOTIDE SEQUENCE</scope>
</reference>
<dbReference type="PROSITE" id="PS51085">
    <property type="entry name" value="2FE2S_FER_2"/>
    <property type="match status" value="1"/>
</dbReference>
<evidence type="ECO:0000313" key="4">
    <source>
        <dbReference type="EMBL" id="CAI8028977.1"/>
    </source>
</evidence>
<accession>A0AA35WWB9</accession>
<feature type="domain" description="2Fe-2S ferredoxin-type" evidence="2">
    <location>
        <begin position="109"/>
        <end position="185"/>
    </location>
</feature>
<dbReference type="InterPro" id="IPR025965">
    <property type="entry name" value="FlgD/Vpr_Ig-like"/>
</dbReference>
<evidence type="ECO:0000259" key="3">
    <source>
        <dbReference type="PROSITE" id="PS51379"/>
    </source>
</evidence>
<protein>
    <submittedName>
        <fullName evidence="4">NADH-quinone oxidoreductase subunit G 2</fullName>
    </submittedName>
</protein>
<dbReference type="Pfam" id="PF13510">
    <property type="entry name" value="Fer2_4"/>
    <property type="match status" value="1"/>
</dbReference>
<evidence type="ECO:0000259" key="2">
    <source>
        <dbReference type="PROSITE" id="PS51085"/>
    </source>
</evidence>
<dbReference type="InterPro" id="IPR017896">
    <property type="entry name" value="4Fe4S_Fe-S-bd"/>
</dbReference>
<dbReference type="PROSITE" id="PS51379">
    <property type="entry name" value="4FE4S_FER_2"/>
    <property type="match status" value="1"/>
</dbReference>
<dbReference type="GO" id="GO:0008137">
    <property type="term" value="F:NADH dehydrogenase (ubiquinone) activity"/>
    <property type="evidence" value="ECO:0007669"/>
    <property type="project" value="InterPro"/>
</dbReference>
<gene>
    <name evidence="4" type="ORF">GBAR_LOCUS16479</name>
</gene>
<dbReference type="InterPro" id="IPR001041">
    <property type="entry name" value="2Fe-2S_ferredoxin-type"/>
</dbReference>
<dbReference type="CDD" id="cd00207">
    <property type="entry name" value="fer2"/>
    <property type="match status" value="1"/>
</dbReference>
<keyword evidence="5" id="KW-1185">Reference proteome</keyword>
<comment type="caution">
    <text evidence="4">The sequence shown here is derived from an EMBL/GenBank/DDBJ whole genome shotgun (WGS) entry which is preliminary data.</text>
</comment>
<keyword evidence="1" id="KW-0408">Iron</keyword>
<dbReference type="Gene3D" id="3.30.70.20">
    <property type="match status" value="1"/>
</dbReference>
<sequence>MPELVAYEIPAETELLHNYPNPFNPETWIPYRLAEDAFVTLTIYDQTGQVVRTIDVGHQIASVYESRSKAIYWDGRNGLGEQVASGVYFYHLTERKEKHNEPTPPKQTETVTLDGEEVAFTEGETLYEISERNRKDIPTLCYDPRLEAFGGCRLCVVELEGARTPVASCTTKATPGMVVRTATEDIEKYRKTLLEMVTSENREIDVDSLRGYASQELTTLVNRYEARTGRFMGAMSGTDQTDDKNPFIFRDYDLCISCYRCVRVCAEQEGDYAISVMNRGFHTQITTEFNGD</sequence>
<dbReference type="Gene3D" id="3.10.20.740">
    <property type="match status" value="1"/>
</dbReference>
<dbReference type="Proteomes" id="UP001174909">
    <property type="component" value="Unassembled WGS sequence"/>
</dbReference>
<dbReference type="Pfam" id="PF13860">
    <property type="entry name" value="FlgD_ig"/>
    <property type="match status" value="1"/>
</dbReference>
<name>A0AA35WWB9_GEOBA</name>
<dbReference type="EMBL" id="CASHTH010002370">
    <property type="protein sequence ID" value="CAI8028977.1"/>
    <property type="molecule type" value="Genomic_DNA"/>
</dbReference>
<feature type="domain" description="4Fe-4S ferredoxin-type" evidence="3">
    <location>
        <begin position="246"/>
        <end position="275"/>
    </location>
</feature>
<keyword evidence="1" id="KW-0411">Iron-sulfur</keyword>
<dbReference type="GO" id="GO:0042773">
    <property type="term" value="P:ATP synthesis coupled electron transport"/>
    <property type="evidence" value="ECO:0007669"/>
    <property type="project" value="InterPro"/>
</dbReference>
<dbReference type="InterPro" id="IPR054351">
    <property type="entry name" value="NADH_UbQ_OxRdtase_ferredoxin"/>
</dbReference>
<dbReference type="NCBIfam" id="TIGR04183">
    <property type="entry name" value="Por_Secre_tail"/>
    <property type="match status" value="1"/>
</dbReference>
<dbReference type="InterPro" id="IPR000283">
    <property type="entry name" value="NADH_UbQ_OxRdtase_75kDa_su_CS"/>
</dbReference>
<dbReference type="PROSITE" id="PS00641">
    <property type="entry name" value="COMPLEX1_75K_1"/>
    <property type="match status" value="1"/>
</dbReference>
<dbReference type="AlphaFoldDB" id="A0AA35WWB9"/>
<dbReference type="GO" id="GO:0016020">
    <property type="term" value="C:membrane"/>
    <property type="evidence" value="ECO:0007669"/>
    <property type="project" value="InterPro"/>
</dbReference>
<evidence type="ECO:0000313" key="5">
    <source>
        <dbReference type="Proteomes" id="UP001174909"/>
    </source>
</evidence>
<dbReference type="GO" id="GO:0051536">
    <property type="term" value="F:iron-sulfur cluster binding"/>
    <property type="evidence" value="ECO:0007669"/>
    <property type="project" value="UniProtKB-KW"/>
</dbReference>
<dbReference type="InterPro" id="IPR036010">
    <property type="entry name" value="2Fe-2S_ferredoxin-like_sf"/>
</dbReference>
<evidence type="ECO:0000256" key="1">
    <source>
        <dbReference type="ARBA" id="ARBA00023014"/>
    </source>
</evidence>
<keyword evidence="1" id="KW-0479">Metal-binding</keyword>